<evidence type="ECO:0000313" key="9">
    <source>
        <dbReference type="EMBL" id="PIY58730.1"/>
    </source>
</evidence>
<dbReference type="InterPro" id="IPR003812">
    <property type="entry name" value="Fido"/>
</dbReference>
<dbReference type="InterPro" id="IPR036597">
    <property type="entry name" value="Fido-like_dom_sf"/>
</dbReference>
<comment type="caution">
    <text evidence="9">The sequence shown here is derived from an EMBL/GenBank/DDBJ whole genome shotgun (WGS) entry which is preliminary data.</text>
</comment>
<evidence type="ECO:0000256" key="6">
    <source>
        <dbReference type="ARBA" id="ARBA00047939"/>
    </source>
</evidence>
<protein>
    <recommendedName>
        <fullName evidence="5">protein adenylyltransferase</fullName>
        <ecNumber evidence="5">2.7.7.108</ecNumber>
    </recommendedName>
</protein>
<reference evidence="10" key="1">
    <citation type="submission" date="2017-09" db="EMBL/GenBank/DDBJ databases">
        <title>Depth-based differentiation of microbial function through sediment-hosted aquifers and enrichment of novel symbionts in the deep terrestrial subsurface.</title>
        <authorList>
            <person name="Probst A.J."/>
            <person name="Ladd B."/>
            <person name="Jarett J.K."/>
            <person name="Geller-Mcgrath D.E."/>
            <person name="Sieber C.M.K."/>
            <person name="Emerson J.B."/>
            <person name="Anantharaman K."/>
            <person name="Thomas B.C."/>
            <person name="Malmstrom R."/>
            <person name="Stieglmeier M."/>
            <person name="Klingl A."/>
            <person name="Woyke T."/>
            <person name="Ryan C.M."/>
            <person name="Banfield J.F."/>
        </authorList>
    </citation>
    <scope>NUCLEOTIDE SEQUENCE [LARGE SCALE GENOMIC DNA]</scope>
</reference>
<evidence type="ECO:0000259" key="8">
    <source>
        <dbReference type="PROSITE" id="PS51459"/>
    </source>
</evidence>
<name>A0A2M7Q6M8_9BACT</name>
<dbReference type="PANTHER" id="PTHR39560">
    <property type="entry name" value="PROTEIN ADENYLYLTRANSFERASE FIC-RELATED"/>
    <property type="match status" value="1"/>
</dbReference>
<dbReference type="GO" id="GO:0051302">
    <property type="term" value="P:regulation of cell division"/>
    <property type="evidence" value="ECO:0007669"/>
    <property type="project" value="TreeGrafter"/>
</dbReference>
<evidence type="ECO:0000313" key="10">
    <source>
        <dbReference type="Proteomes" id="UP000230732"/>
    </source>
</evidence>
<dbReference type="GO" id="GO:0005524">
    <property type="term" value="F:ATP binding"/>
    <property type="evidence" value="ECO:0007669"/>
    <property type="project" value="UniProtKB-KW"/>
</dbReference>
<dbReference type="Pfam" id="PF02661">
    <property type="entry name" value="Fic"/>
    <property type="match status" value="1"/>
</dbReference>
<keyword evidence="2" id="KW-0548">Nucleotidyltransferase</keyword>
<dbReference type="EC" id="2.7.7.108" evidence="5"/>
<comment type="catalytic activity">
    <reaction evidence="7">
        <text>L-tyrosyl-[protein] + ATP = O-(5'-adenylyl)-L-tyrosyl-[protein] + diphosphate</text>
        <dbReference type="Rhea" id="RHEA:54288"/>
        <dbReference type="Rhea" id="RHEA-COMP:10136"/>
        <dbReference type="Rhea" id="RHEA-COMP:13846"/>
        <dbReference type="ChEBI" id="CHEBI:30616"/>
        <dbReference type="ChEBI" id="CHEBI:33019"/>
        <dbReference type="ChEBI" id="CHEBI:46858"/>
        <dbReference type="ChEBI" id="CHEBI:83624"/>
        <dbReference type="EC" id="2.7.7.108"/>
    </reaction>
</comment>
<accession>A0A2M7Q6M8</accession>
<dbReference type="PROSITE" id="PS51459">
    <property type="entry name" value="FIDO"/>
    <property type="match status" value="1"/>
</dbReference>
<evidence type="ECO:0000256" key="3">
    <source>
        <dbReference type="ARBA" id="ARBA00022741"/>
    </source>
</evidence>
<evidence type="ECO:0000256" key="2">
    <source>
        <dbReference type="ARBA" id="ARBA00022695"/>
    </source>
</evidence>
<dbReference type="AlphaFoldDB" id="A0A2M7Q6M8"/>
<gene>
    <name evidence="9" type="ORF">COY98_00460</name>
</gene>
<keyword evidence="1 9" id="KW-0808">Transferase</keyword>
<evidence type="ECO:0000256" key="4">
    <source>
        <dbReference type="ARBA" id="ARBA00022840"/>
    </source>
</evidence>
<dbReference type="PANTHER" id="PTHR39560:SF1">
    <property type="entry name" value="PROTEIN ADENYLYLTRANSFERASE FIC-RELATED"/>
    <property type="match status" value="1"/>
</dbReference>
<evidence type="ECO:0000256" key="5">
    <source>
        <dbReference type="ARBA" id="ARBA00034531"/>
    </source>
</evidence>
<dbReference type="GO" id="GO:0070733">
    <property type="term" value="F:AMPylase activity"/>
    <property type="evidence" value="ECO:0007669"/>
    <property type="project" value="UniProtKB-EC"/>
</dbReference>
<evidence type="ECO:0000256" key="1">
    <source>
        <dbReference type="ARBA" id="ARBA00022679"/>
    </source>
</evidence>
<sequence length="191" mass="21917">MYTAISDPYCYQDTDILINIPGIINEEILGEFEAAITTQRADEGFPTGDFDITHYKSIHYHLFQDIYSWAGEYRTIRISKNTSSFCYPENIPDQMGRLFQLLNTNNRLQNLNAETFSNKLADFLSNLNAIHPFREGNGRIQNIFITLLSEQAGHPIDFNKIDVKNLLDVMIKGFNGDNLPLEQLIFKSLTK</sequence>
<feature type="domain" description="Fido" evidence="8">
    <location>
        <begin position="50"/>
        <end position="187"/>
    </location>
</feature>
<evidence type="ECO:0000256" key="7">
    <source>
        <dbReference type="ARBA" id="ARBA00048696"/>
    </source>
</evidence>
<dbReference type="Proteomes" id="UP000230732">
    <property type="component" value="Unassembled WGS sequence"/>
</dbReference>
<dbReference type="SUPFAM" id="SSF140931">
    <property type="entry name" value="Fic-like"/>
    <property type="match status" value="1"/>
</dbReference>
<dbReference type="Gene3D" id="1.10.3290.10">
    <property type="entry name" value="Fido-like domain"/>
    <property type="match status" value="1"/>
</dbReference>
<organism evidence="9 10">
    <name type="scientific">Candidatus Yonathbacteria bacterium CG_4_10_14_0_8_um_filter_43_17</name>
    <dbReference type="NCBI Taxonomy" id="1975099"/>
    <lineage>
        <taxon>Bacteria</taxon>
        <taxon>Candidatus Yonathiibacteriota</taxon>
    </lineage>
</organism>
<dbReference type="EMBL" id="PFKX01000013">
    <property type="protein sequence ID" value="PIY58730.1"/>
    <property type="molecule type" value="Genomic_DNA"/>
</dbReference>
<keyword evidence="3" id="KW-0547">Nucleotide-binding</keyword>
<proteinExistence type="predicted"/>
<keyword evidence="4" id="KW-0067">ATP-binding</keyword>
<comment type="catalytic activity">
    <reaction evidence="6">
        <text>L-threonyl-[protein] + ATP = 3-O-(5'-adenylyl)-L-threonyl-[protein] + diphosphate</text>
        <dbReference type="Rhea" id="RHEA:54292"/>
        <dbReference type="Rhea" id="RHEA-COMP:11060"/>
        <dbReference type="Rhea" id="RHEA-COMP:13847"/>
        <dbReference type="ChEBI" id="CHEBI:30013"/>
        <dbReference type="ChEBI" id="CHEBI:30616"/>
        <dbReference type="ChEBI" id="CHEBI:33019"/>
        <dbReference type="ChEBI" id="CHEBI:138113"/>
        <dbReference type="EC" id="2.7.7.108"/>
    </reaction>
</comment>